<evidence type="ECO:0000256" key="3">
    <source>
        <dbReference type="ARBA" id="ARBA00023277"/>
    </source>
</evidence>
<dbReference type="InterPro" id="IPR029052">
    <property type="entry name" value="Metallo-depent_PP-like"/>
</dbReference>
<dbReference type="InterPro" id="IPR009164">
    <property type="entry name" value="FBPtase_class3"/>
</dbReference>
<reference evidence="5 6" key="1">
    <citation type="submission" date="2019-04" db="EMBL/GenBank/DDBJ databases">
        <title>Vagococcus sp. nov., isolated from faeces of yaks (Bos grunniens).</title>
        <authorList>
            <person name="Ge Y."/>
        </authorList>
    </citation>
    <scope>NUCLEOTIDE SEQUENCE [LARGE SCALE GENOMIC DNA]</scope>
    <source>
        <strain evidence="5 6">MN-17</strain>
    </source>
</reference>
<dbReference type="KEGG" id="vao:FA707_03710"/>
<keyword evidence="3 4" id="KW-0119">Carbohydrate metabolism</keyword>
<comment type="cofactor">
    <cofactor evidence="4">
        <name>Mn(2+)</name>
        <dbReference type="ChEBI" id="CHEBI:29035"/>
    </cofactor>
</comment>
<evidence type="ECO:0000256" key="1">
    <source>
        <dbReference type="ARBA" id="ARBA00022801"/>
    </source>
</evidence>
<sequence>MEKYYQLLKKNFNQKESVLTELINLEAISNLPKGTEHFVSDIHGEFHSFDHVLRTGSGSIREKVLEAFPHAETSEINSLCELIYYPELIISQLPSDFPLEKKNNWYISNLLTLLTIVRISGQKYTRSKVRKSLSPQFSYIIEELLTETNNLEQKQAYVDAIILKLIELEQIDDLIISLCYSIQRLVVDHLHVVGDIYDRGPKPDEIMNKLMTHHSVDIQWGNHDIIWLAAMAGSPLAMINVVRICARYGNLDIIEDRYGINIRPLVDFAMAHYEPLPVFAPHLDGRDLPEIAKIQANVVQQAAAMMQFKLEEQLIERRPEFSMTHRKMLSIIDYQTLSIQFDNQCYSLENFNPVTIQITNPTELTDDEQRIINKLLTNFQQSDKLKKHMDFLMAKGSMYLCYNGNLLFHGCIPLHSNGDLKALHIEGLTYFGKDLLDYYERQVRYAYQHPDVNTDLATDLLWYLWVGETSSLFGKMSMTTFERYFISDKKTHNEIKNPYYELRNDETICERLLVEFGLSPNGHIINGHTPVKEKKGESPIKAGGKMLVIDGGYAKGYQKTTGVAGYTLLSNSYGIQIATHMPFSGIEQALTNQEQQLSIRRLVEKVSERKIVKHTTIGQKIQQEIDDLTYVYHHYEQL</sequence>
<comment type="pathway">
    <text evidence="4">Carbohydrate biosynthesis; gluconeogenesis.</text>
</comment>
<dbReference type="AlphaFoldDB" id="A0A4D7CV19"/>
<keyword evidence="1 4" id="KW-0378">Hydrolase</keyword>
<dbReference type="EC" id="3.1.3.11" evidence="4"/>
<dbReference type="Gene3D" id="3.60.21.10">
    <property type="match status" value="1"/>
</dbReference>
<dbReference type="HAMAP" id="MF_01854">
    <property type="entry name" value="FBPase_class3"/>
    <property type="match status" value="1"/>
</dbReference>
<evidence type="ECO:0000313" key="6">
    <source>
        <dbReference type="Proteomes" id="UP000298615"/>
    </source>
</evidence>
<gene>
    <name evidence="4" type="primary">fbp</name>
    <name evidence="5" type="ORF">FA707_03710</name>
</gene>
<evidence type="ECO:0000313" key="5">
    <source>
        <dbReference type="EMBL" id="QCI86120.1"/>
    </source>
</evidence>
<evidence type="ECO:0000256" key="2">
    <source>
        <dbReference type="ARBA" id="ARBA00023211"/>
    </source>
</evidence>
<proteinExistence type="inferred from homology"/>
<dbReference type="GO" id="GO:0042132">
    <property type="term" value="F:fructose 1,6-bisphosphate 1-phosphatase activity"/>
    <property type="evidence" value="ECO:0007669"/>
    <property type="project" value="UniProtKB-UniRule"/>
</dbReference>
<accession>A0A4D7CV19</accession>
<dbReference type="EMBL" id="CP039712">
    <property type="protein sequence ID" value="QCI86120.1"/>
    <property type="molecule type" value="Genomic_DNA"/>
</dbReference>
<keyword evidence="6" id="KW-1185">Reference proteome</keyword>
<evidence type="ECO:0000256" key="4">
    <source>
        <dbReference type="HAMAP-Rule" id="MF_01854"/>
    </source>
</evidence>
<protein>
    <recommendedName>
        <fullName evidence="4">Fructose-1,6-bisphosphatase class 3</fullName>
        <shortName evidence="4">FBPase class 3</shortName>
        <ecNumber evidence="4">3.1.3.11</ecNumber>
    </recommendedName>
    <alternativeName>
        <fullName evidence="4">D-fructose-1,6-bisphosphate 1-phosphohydrolase class 3</fullName>
    </alternativeName>
</protein>
<name>A0A4D7CV19_9ENTE</name>
<comment type="similarity">
    <text evidence="4">Belongs to the FBPase class 3 family.</text>
</comment>
<dbReference type="Pfam" id="PF06874">
    <property type="entry name" value="FBPase_2"/>
    <property type="match status" value="1"/>
</dbReference>
<dbReference type="GO" id="GO:0006094">
    <property type="term" value="P:gluconeogenesis"/>
    <property type="evidence" value="ECO:0007669"/>
    <property type="project" value="UniProtKB-UniRule"/>
</dbReference>
<dbReference type="UniPathway" id="UPA00138"/>
<organism evidence="5 6">
    <name type="scientific">Vagococcus zengguangii</name>
    <dbReference type="NCBI Taxonomy" id="2571750"/>
    <lineage>
        <taxon>Bacteria</taxon>
        <taxon>Bacillati</taxon>
        <taxon>Bacillota</taxon>
        <taxon>Bacilli</taxon>
        <taxon>Lactobacillales</taxon>
        <taxon>Enterococcaceae</taxon>
        <taxon>Vagococcus</taxon>
    </lineage>
</organism>
<dbReference type="PIRSF" id="PIRSF000906">
    <property type="entry name" value="FBPtase_Bacill"/>
    <property type="match status" value="1"/>
</dbReference>
<dbReference type="Proteomes" id="UP000298615">
    <property type="component" value="Chromosome"/>
</dbReference>
<dbReference type="RefSeq" id="WP_136952955.1">
    <property type="nucleotide sequence ID" value="NZ_CP039712.1"/>
</dbReference>
<dbReference type="SUPFAM" id="SSF56300">
    <property type="entry name" value="Metallo-dependent phosphatases"/>
    <property type="match status" value="1"/>
</dbReference>
<comment type="catalytic activity">
    <reaction evidence="4">
        <text>beta-D-fructose 1,6-bisphosphate + H2O = beta-D-fructose 6-phosphate + phosphate</text>
        <dbReference type="Rhea" id="RHEA:11064"/>
        <dbReference type="ChEBI" id="CHEBI:15377"/>
        <dbReference type="ChEBI" id="CHEBI:32966"/>
        <dbReference type="ChEBI" id="CHEBI:43474"/>
        <dbReference type="ChEBI" id="CHEBI:57634"/>
        <dbReference type="EC" id="3.1.3.11"/>
    </reaction>
</comment>
<keyword evidence="2 4" id="KW-0464">Manganese</keyword>